<reference evidence="1 2" key="1">
    <citation type="submission" date="2017-06" db="EMBL/GenBank/DDBJ databases">
        <title>A draft genome sequence of Komagataeibacter nataicola LMG 1536.</title>
        <authorList>
            <person name="Skraban J."/>
            <person name="Cleenwerck I."/>
            <person name="Vandamme P."/>
            <person name="Trcek J."/>
        </authorList>
    </citation>
    <scope>NUCLEOTIDE SEQUENCE [LARGE SCALE GENOMIC DNA]</scope>
    <source>
        <strain evidence="1 2">LMG 1536</strain>
    </source>
</reference>
<dbReference type="SUPFAM" id="SSF52200">
    <property type="entry name" value="Toll/Interleukin receptor TIR domain"/>
    <property type="match status" value="1"/>
</dbReference>
<keyword evidence="2" id="KW-1185">Reference proteome</keyword>
<organism evidence="1 2">
    <name type="scientific">Komagataeibacter nataicola</name>
    <dbReference type="NCBI Taxonomy" id="265960"/>
    <lineage>
        <taxon>Bacteria</taxon>
        <taxon>Pseudomonadati</taxon>
        <taxon>Pseudomonadota</taxon>
        <taxon>Alphaproteobacteria</taxon>
        <taxon>Acetobacterales</taxon>
        <taxon>Acetobacteraceae</taxon>
        <taxon>Komagataeibacter</taxon>
    </lineage>
</organism>
<dbReference type="Gene3D" id="3.40.50.10140">
    <property type="entry name" value="Toll/interleukin-1 receptor homology (TIR) domain"/>
    <property type="match status" value="1"/>
</dbReference>
<evidence type="ECO:0000313" key="2">
    <source>
        <dbReference type="Proteomes" id="UP000247512"/>
    </source>
</evidence>
<sequence length="172" mass="19658">MRDLCHRVKKEQDLTGLSAFQLSKKISEENINSVDIFISYSYRDEVELPLALFLLLRDEGCKPYLSQRFSRKKGQIPNIKDIQKTRDILSVSKSLIFLDGPEATRSQWIPWEIGYIAGKNGKVAIFTAAENQSNVTNSEFLSLYPKVSHQDGCLLVDKDSREKIGLYQWVNA</sequence>
<dbReference type="EMBL" id="NIRT01000039">
    <property type="protein sequence ID" value="PYD65193.1"/>
    <property type="molecule type" value="Genomic_DNA"/>
</dbReference>
<proteinExistence type="predicted"/>
<protein>
    <recommendedName>
        <fullName evidence="3">TIR domain-containing protein</fullName>
    </recommendedName>
</protein>
<evidence type="ECO:0000313" key="1">
    <source>
        <dbReference type="EMBL" id="PYD65193.1"/>
    </source>
</evidence>
<dbReference type="InterPro" id="IPR035897">
    <property type="entry name" value="Toll_tir_struct_dom_sf"/>
</dbReference>
<comment type="caution">
    <text evidence="1">The sequence shown here is derived from an EMBL/GenBank/DDBJ whole genome shotgun (WGS) entry which is preliminary data.</text>
</comment>
<gene>
    <name evidence="1" type="ORF">CDI09_14995</name>
</gene>
<evidence type="ECO:0008006" key="3">
    <source>
        <dbReference type="Google" id="ProtNLM"/>
    </source>
</evidence>
<accession>A0ABX5P9P0</accession>
<dbReference type="Proteomes" id="UP000247512">
    <property type="component" value="Unassembled WGS sequence"/>
</dbReference>
<name>A0ABX5P9P0_9PROT</name>